<keyword evidence="5" id="KW-1185">Reference proteome</keyword>
<evidence type="ECO:0000256" key="1">
    <source>
        <dbReference type="ARBA" id="ARBA00022723"/>
    </source>
</evidence>
<dbReference type="Pfam" id="PF04166">
    <property type="entry name" value="PdxA"/>
    <property type="match status" value="1"/>
</dbReference>
<dbReference type="RefSeq" id="WP_186503017.1">
    <property type="nucleotide sequence ID" value="NZ_JACOGK010000015.1"/>
</dbReference>
<gene>
    <name evidence="4" type="ORF">H8J70_06330</name>
</gene>
<evidence type="ECO:0000256" key="2">
    <source>
        <dbReference type="ARBA" id="ARBA00023002"/>
    </source>
</evidence>
<dbReference type="Proteomes" id="UP000606870">
    <property type="component" value="Unassembled WGS sequence"/>
</dbReference>
<dbReference type="PANTHER" id="PTHR30004:SF3">
    <property type="entry name" value="4-HYDROXYTHREONINE-4-PHOSPHATE DEHYDROGENASE 2-RELATED"/>
    <property type="match status" value="1"/>
</dbReference>
<name>A0ABR6VHT6_9FIRM</name>
<accession>A0ABR6VHT6</accession>
<reference evidence="4 5" key="1">
    <citation type="submission" date="2020-08" db="EMBL/GenBank/DDBJ databases">
        <authorList>
            <person name="Liu C."/>
            <person name="Sun Q."/>
        </authorList>
    </citation>
    <scope>NUCLEOTIDE SEQUENCE [LARGE SCALE GENOMIC DNA]</scope>
    <source>
        <strain evidence="4 5">NSJ-59</strain>
    </source>
</reference>
<keyword evidence="1" id="KW-0479">Metal-binding</keyword>
<dbReference type="Gene3D" id="3.40.718.10">
    <property type="entry name" value="Isopropylmalate Dehydrogenase"/>
    <property type="match status" value="1"/>
</dbReference>
<proteinExistence type="predicted"/>
<sequence length="333" mass="36380">MKPIIGIFLGETAGVGPELVAKLVADKVPYKYCRPVLIGDARVLRQGMEISHVDFPFTCVESVDQVDWDGPISIIDLKNIDPKTVKIGTVDPASGKVTGDTLVYSMDLLKQHQIDGFVFGPLNKQAFKLGGYHVEDEHVLFAQCLDWLDKPRGILNVMNNLWTFRVTTHIPFRDVPKYITKENVLKTIELTYSTMKRAGYDNPRIALAALNPHAGEGGLCGTEEIDVLAPVVQELQSQGKDIVGPVSADTIFMHAFKGEYDAVVTLYHDQGQIATKLLAFDVGVTVAGGLPYAITTPEHGTAFDIAGKGIAKPSSFEQAIRIAAQMSGWREQA</sequence>
<protein>
    <submittedName>
        <fullName evidence="4">4-hydroxythreonine-4-phosphate dehydrogenase PdxA</fullName>
    </submittedName>
</protein>
<evidence type="ECO:0000313" key="5">
    <source>
        <dbReference type="Proteomes" id="UP000606870"/>
    </source>
</evidence>
<evidence type="ECO:0000256" key="3">
    <source>
        <dbReference type="ARBA" id="ARBA00023027"/>
    </source>
</evidence>
<keyword evidence="2" id="KW-0560">Oxidoreductase</keyword>
<dbReference type="EMBL" id="JACOGK010000015">
    <property type="protein sequence ID" value="MBC3536862.1"/>
    <property type="molecule type" value="Genomic_DNA"/>
</dbReference>
<dbReference type="SUPFAM" id="SSF53659">
    <property type="entry name" value="Isocitrate/Isopropylmalate dehydrogenase-like"/>
    <property type="match status" value="1"/>
</dbReference>
<dbReference type="PANTHER" id="PTHR30004">
    <property type="entry name" value="4-HYDROXYTHREONINE-4-PHOSPHATE DEHYDROGENASE"/>
    <property type="match status" value="1"/>
</dbReference>
<keyword evidence="3" id="KW-0520">NAD</keyword>
<comment type="caution">
    <text evidence="4">The sequence shown here is derived from an EMBL/GenBank/DDBJ whole genome shotgun (WGS) entry which is preliminary data.</text>
</comment>
<organism evidence="4 5">
    <name type="scientific">Megasphaera hominis</name>
    <dbReference type="NCBI Taxonomy" id="159836"/>
    <lineage>
        <taxon>Bacteria</taxon>
        <taxon>Bacillati</taxon>
        <taxon>Bacillota</taxon>
        <taxon>Negativicutes</taxon>
        <taxon>Veillonellales</taxon>
        <taxon>Veillonellaceae</taxon>
        <taxon>Megasphaera</taxon>
    </lineage>
</organism>
<dbReference type="InterPro" id="IPR005255">
    <property type="entry name" value="PdxA_fam"/>
</dbReference>
<evidence type="ECO:0000313" key="4">
    <source>
        <dbReference type="EMBL" id="MBC3536862.1"/>
    </source>
</evidence>